<evidence type="ECO:0000256" key="1">
    <source>
        <dbReference type="SAM" id="Coils"/>
    </source>
</evidence>
<dbReference type="RefSeq" id="WP_243489940.1">
    <property type="nucleotide sequence ID" value="NZ_CP063361.1"/>
</dbReference>
<protein>
    <recommendedName>
        <fullName evidence="5">DNA transfer protein</fullName>
    </recommendedName>
</protein>
<dbReference type="EMBL" id="CP063361">
    <property type="protein sequence ID" value="UOD28794.1"/>
    <property type="molecule type" value="Genomic_DNA"/>
</dbReference>
<feature type="region of interest" description="Disordered" evidence="2">
    <location>
        <begin position="99"/>
        <end position="132"/>
    </location>
</feature>
<feature type="coiled-coil region" evidence="1">
    <location>
        <begin position="55"/>
        <end position="94"/>
    </location>
</feature>
<dbReference type="Proteomes" id="UP000831532">
    <property type="component" value="Chromosome"/>
</dbReference>
<sequence length="442" mass="46947">MGLLDMFNDPQSAGLLGAGAQILERSGDTSRPYGIGQALGTGISSYMQINNSMRARKQQEEQERAQQAMREMQMQEMQAEMAQKQAAQEEAKRLQGYYTGQKPPAAAGASALGGGNQQPSAMGAQQPAQSGGSLYDSLMQDAIGLRQNGFIAQAEAKMKEAIAVRPKYATEGRTVMGPDGKPMLVQMADDGNVRPIQGGYGAAEKLHFGDNGQNLVGMDQYTGQVKSSIGKQQTLESLASERSAAAGRSVTMRGQNMTDSRQREMNELTRQGQRTQIITDPLQGPLLIDKATGQARQAIGMDGNPIRGEQAVKKESQAKGLLPVLDAAEKLIDGATGSYFGAMADEGMKAFGASTKGGNNIAQLKVLEGNIMMNQPRMEGPQSNMDVQLYRQMAGLIGDPTVPAATKKAAFGTLREIQARNAGGGQQAAPAKSGGWSIRKVD</sequence>
<evidence type="ECO:0000313" key="4">
    <source>
        <dbReference type="Proteomes" id="UP000831532"/>
    </source>
</evidence>
<keyword evidence="1" id="KW-0175">Coiled coil</keyword>
<name>A0ABY4A426_9BURK</name>
<proteinExistence type="predicted"/>
<evidence type="ECO:0000256" key="2">
    <source>
        <dbReference type="SAM" id="MobiDB-lite"/>
    </source>
</evidence>
<accession>A0ABY4A426</accession>
<gene>
    <name evidence="3" type="ORF">INH39_25635</name>
</gene>
<organism evidence="3 4">
    <name type="scientific">Massilia violaceinigra</name>
    <dbReference type="NCBI Taxonomy" id="2045208"/>
    <lineage>
        <taxon>Bacteria</taxon>
        <taxon>Pseudomonadati</taxon>
        <taxon>Pseudomonadota</taxon>
        <taxon>Betaproteobacteria</taxon>
        <taxon>Burkholderiales</taxon>
        <taxon>Oxalobacteraceae</taxon>
        <taxon>Telluria group</taxon>
        <taxon>Massilia</taxon>
    </lineage>
</organism>
<reference evidence="3 4" key="1">
    <citation type="submission" date="2020-10" db="EMBL/GenBank/DDBJ databases">
        <title>Genome analysis of Massilia species.</title>
        <authorList>
            <person name="Jung D.-H."/>
        </authorList>
    </citation>
    <scope>NUCLEOTIDE SEQUENCE [LARGE SCALE GENOMIC DNA]</scope>
    <source>
        <strain evidence="4">sipir</strain>
    </source>
</reference>
<evidence type="ECO:0000313" key="3">
    <source>
        <dbReference type="EMBL" id="UOD28794.1"/>
    </source>
</evidence>
<feature type="region of interest" description="Disordered" evidence="2">
    <location>
        <begin position="420"/>
        <end position="442"/>
    </location>
</feature>
<keyword evidence="4" id="KW-1185">Reference proteome</keyword>
<evidence type="ECO:0008006" key="5">
    <source>
        <dbReference type="Google" id="ProtNLM"/>
    </source>
</evidence>